<evidence type="ECO:0000313" key="2">
    <source>
        <dbReference type="Proteomes" id="UP001472677"/>
    </source>
</evidence>
<comment type="caution">
    <text evidence="1">The sequence shown here is derived from an EMBL/GenBank/DDBJ whole genome shotgun (WGS) entry which is preliminary data.</text>
</comment>
<proteinExistence type="predicted"/>
<gene>
    <name evidence="1" type="ORF">V6N12_057725</name>
</gene>
<reference evidence="1 2" key="1">
    <citation type="journal article" date="2024" name="G3 (Bethesda)">
        <title>Genome assembly of Hibiscus sabdariffa L. provides insights into metabolisms of medicinal natural products.</title>
        <authorList>
            <person name="Kim T."/>
        </authorList>
    </citation>
    <scope>NUCLEOTIDE SEQUENCE [LARGE SCALE GENOMIC DNA]</scope>
    <source>
        <strain evidence="1">TK-2024</strain>
        <tissue evidence="1">Old leaves</tissue>
    </source>
</reference>
<dbReference type="Proteomes" id="UP001472677">
    <property type="component" value="Unassembled WGS sequence"/>
</dbReference>
<dbReference type="EMBL" id="JBBPBM010000066">
    <property type="protein sequence ID" value="KAK8514829.1"/>
    <property type="molecule type" value="Genomic_DNA"/>
</dbReference>
<name>A0ABR2C7I8_9ROSI</name>
<evidence type="ECO:0000313" key="1">
    <source>
        <dbReference type="EMBL" id="KAK8514829.1"/>
    </source>
</evidence>
<organism evidence="1 2">
    <name type="scientific">Hibiscus sabdariffa</name>
    <name type="common">roselle</name>
    <dbReference type="NCBI Taxonomy" id="183260"/>
    <lineage>
        <taxon>Eukaryota</taxon>
        <taxon>Viridiplantae</taxon>
        <taxon>Streptophyta</taxon>
        <taxon>Embryophyta</taxon>
        <taxon>Tracheophyta</taxon>
        <taxon>Spermatophyta</taxon>
        <taxon>Magnoliopsida</taxon>
        <taxon>eudicotyledons</taxon>
        <taxon>Gunneridae</taxon>
        <taxon>Pentapetalae</taxon>
        <taxon>rosids</taxon>
        <taxon>malvids</taxon>
        <taxon>Malvales</taxon>
        <taxon>Malvaceae</taxon>
        <taxon>Malvoideae</taxon>
        <taxon>Hibiscus</taxon>
    </lineage>
</organism>
<protein>
    <submittedName>
        <fullName evidence="1">Uncharacterized protein</fullName>
    </submittedName>
</protein>
<accession>A0ABR2C7I8</accession>
<keyword evidence="2" id="KW-1185">Reference proteome</keyword>
<sequence length="124" mass="13459">MVGYGQHQGRFTAKLCMAVYGQTLHGSLGAVDGQHRGWFKANLGGNLGPSMAWRVKHGMEVLGQAWHSSLGTKLGGGPRISWQFREKVGGSIGASMTWQVWAKNGMADQGQAGWQFRAKNDMVI</sequence>